<keyword evidence="3" id="KW-1185">Reference proteome</keyword>
<accession>A0A834UFI3</accession>
<feature type="region of interest" description="Disordered" evidence="1">
    <location>
        <begin position="95"/>
        <end position="142"/>
    </location>
</feature>
<dbReference type="Proteomes" id="UP000600918">
    <property type="component" value="Unassembled WGS sequence"/>
</dbReference>
<dbReference type="EMBL" id="JACSDY010000002">
    <property type="protein sequence ID" value="KAF7435455.1"/>
    <property type="molecule type" value="Genomic_DNA"/>
</dbReference>
<name>A0A834UFI3_VESPE</name>
<evidence type="ECO:0000256" key="1">
    <source>
        <dbReference type="SAM" id="MobiDB-lite"/>
    </source>
</evidence>
<proteinExistence type="predicted"/>
<protein>
    <submittedName>
        <fullName evidence="2">Uncharacterized protein</fullName>
    </submittedName>
</protein>
<feature type="compositionally biased region" description="Basic and acidic residues" evidence="1">
    <location>
        <begin position="99"/>
        <end position="121"/>
    </location>
</feature>
<dbReference type="AlphaFoldDB" id="A0A834UFI3"/>
<gene>
    <name evidence="2" type="ORF">H0235_003646</name>
</gene>
<evidence type="ECO:0000313" key="2">
    <source>
        <dbReference type="EMBL" id="KAF7435455.1"/>
    </source>
</evidence>
<comment type="caution">
    <text evidence="2">The sequence shown here is derived from an EMBL/GenBank/DDBJ whole genome shotgun (WGS) entry which is preliminary data.</text>
</comment>
<reference evidence="2" key="1">
    <citation type="journal article" date="2020" name="G3 (Bethesda)">
        <title>High-Quality Assemblies for Three Invasive Social Wasps from the &lt;i&gt;Vespula&lt;/i&gt; Genus.</title>
        <authorList>
            <person name="Harrop T.W.R."/>
            <person name="Guhlin J."/>
            <person name="McLaughlin G.M."/>
            <person name="Permina E."/>
            <person name="Stockwell P."/>
            <person name="Gilligan J."/>
            <person name="Le Lec M.F."/>
            <person name="Gruber M.A.M."/>
            <person name="Quinn O."/>
            <person name="Lovegrove M."/>
            <person name="Duncan E.J."/>
            <person name="Remnant E.J."/>
            <person name="Van Eeckhoven J."/>
            <person name="Graham B."/>
            <person name="Knapp R.A."/>
            <person name="Langford K.W."/>
            <person name="Kronenberg Z."/>
            <person name="Press M.O."/>
            <person name="Eacker S.M."/>
            <person name="Wilson-Rankin E.E."/>
            <person name="Purcell J."/>
            <person name="Lester P.J."/>
            <person name="Dearden P.K."/>
        </authorList>
    </citation>
    <scope>NUCLEOTIDE SEQUENCE</scope>
    <source>
        <strain evidence="2">Volc-1</strain>
    </source>
</reference>
<organism evidence="2 3">
    <name type="scientific">Vespula pensylvanica</name>
    <name type="common">Western yellow jacket</name>
    <name type="synonym">Wasp</name>
    <dbReference type="NCBI Taxonomy" id="30213"/>
    <lineage>
        <taxon>Eukaryota</taxon>
        <taxon>Metazoa</taxon>
        <taxon>Ecdysozoa</taxon>
        <taxon>Arthropoda</taxon>
        <taxon>Hexapoda</taxon>
        <taxon>Insecta</taxon>
        <taxon>Pterygota</taxon>
        <taxon>Neoptera</taxon>
        <taxon>Endopterygota</taxon>
        <taxon>Hymenoptera</taxon>
        <taxon>Apocrita</taxon>
        <taxon>Aculeata</taxon>
        <taxon>Vespoidea</taxon>
        <taxon>Vespidae</taxon>
        <taxon>Vespinae</taxon>
        <taxon>Vespula</taxon>
    </lineage>
</organism>
<sequence length="142" mass="16013">MHIESERYSSKFNDRVTFTSTAYPNGVSVESRAPRVRTSTHVLYVEVDDIVERVPIIVIRESRTRGKKRIPVRTGSCSRAGGGFNLAPSWLSTWPRPNEPIKHTRRSDCKGYGHYTSETENRSYTSTTPVSGNDQSPLRSVP</sequence>
<evidence type="ECO:0000313" key="3">
    <source>
        <dbReference type="Proteomes" id="UP000600918"/>
    </source>
</evidence>
<feature type="compositionally biased region" description="Polar residues" evidence="1">
    <location>
        <begin position="122"/>
        <end position="142"/>
    </location>
</feature>